<dbReference type="OrthoDB" id="341259at2759"/>
<evidence type="ECO:0000256" key="2">
    <source>
        <dbReference type="ARBA" id="ARBA00023043"/>
    </source>
</evidence>
<dbReference type="Proteomes" id="UP001147747">
    <property type="component" value="Unassembled WGS sequence"/>
</dbReference>
<dbReference type="PROSITE" id="PS50297">
    <property type="entry name" value="ANK_REP_REGION"/>
    <property type="match status" value="1"/>
</dbReference>
<reference evidence="4" key="2">
    <citation type="journal article" date="2023" name="IMA Fungus">
        <title>Comparative genomic study of the Penicillium genus elucidates a diverse pangenome and 15 lateral gene transfer events.</title>
        <authorList>
            <person name="Petersen C."/>
            <person name="Sorensen T."/>
            <person name="Nielsen M.R."/>
            <person name="Sondergaard T.E."/>
            <person name="Sorensen J.L."/>
            <person name="Fitzpatrick D.A."/>
            <person name="Frisvad J.C."/>
            <person name="Nielsen K.L."/>
        </authorList>
    </citation>
    <scope>NUCLEOTIDE SEQUENCE</scope>
    <source>
        <strain evidence="4">IBT 29677</strain>
    </source>
</reference>
<sequence>MEPNAFHREFRHACFVGDMPKIHEAIATGLTVEDLDVGLQHATLSSHADAVATLFDAGARVSVRTTDSLHGEDLYQDPWIVRLFLDNGLDPNARTSSGQPILHLHSNPSAAAVLLSAGADPNLCGPRGVPPLGTAIVSTKEPDTSILELYFEYGAKLESNLLLYSVRPRVQQRKLMTRFLLDRGADPNVTSDDWGTPLHLAARLGDVELAKMLLEAGADPTVLSVGRKIGKNEKTPAQMAEYVTEPEKREAMLSLFQGYSR</sequence>
<dbReference type="GeneID" id="81368034"/>
<keyword evidence="1" id="KW-0677">Repeat</keyword>
<dbReference type="PROSITE" id="PS50088">
    <property type="entry name" value="ANK_REPEAT"/>
    <property type="match status" value="1"/>
</dbReference>
<evidence type="ECO:0000313" key="5">
    <source>
        <dbReference type="Proteomes" id="UP001147747"/>
    </source>
</evidence>
<proteinExistence type="predicted"/>
<evidence type="ECO:0000313" key="4">
    <source>
        <dbReference type="EMBL" id="KAJ5404546.1"/>
    </source>
</evidence>
<dbReference type="SUPFAM" id="SSF48403">
    <property type="entry name" value="Ankyrin repeat"/>
    <property type="match status" value="1"/>
</dbReference>
<comment type="caution">
    <text evidence="4">The sequence shown here is derived from an EMBL/GenBank/DDBJ whole genome shotgun (WGS) entry which is preliminary data.</text>
</comment>
<evidence type="ECO:0000256" key="3">
    <source>
        <dbReference type="PROSITE-ProRule" id="PRU00023"/>
    </source>
</evidence>
<organism evidence="4 5">
    <name type="scientific">Penicillium cosmopolitanum</name>
    <dbReference type="NCBI Taxonomy" id="1131564"/>
    <lineage>
        <taxon>Eukaryota</taxon>
        <taxon>Fungi</taxon>
        <taxon>Dikarya</taxon>
        <taxon>Ascomycota</taxon>
        <taxon>Pezizomycotina</taxon>
        <taxon>Eurotiomycetes</taxon>
        <taxon>Eurotiomycetidae</taxon>
        <taxon>Eurotiales</taxon>
        <taxon>Aspergillaceae</taxon>
        <taxon>Penicillium</taxon>
    </lineage>
</organism>
<protein>
    <submittedName>
        <fullName evidence="4">Uncharacterized protein</fullName>
    </submittedName>
</protein>
<accession>A0A9X0BCB0</accession>
<keyword evidence="5" id="KW-1185">Reference proteome</keyword>
<dbReference type="SMART" id="SM00248">
    <property type="entry name" value="ANK"/>
    <property type="match status" value="4"/>
</dbReference>
<feature type="repeat" description="ANK" evidence="3">
    <location>
        <begin position="193"/>
        <end position="225"/>
    </location>
</feature>
<keyword evidence="2 3" id="KW-0040">ANK repeat</keyword>
<gene>
    <name evidence="4" type="ORF">N7509_004417</name>
</gene>
<reference evidence="4" key="1">
    <citation type="submission" date="2022-12" db="EMBL/GenBank/DDBJ databases">
        <authorList>
            <person name="Petersen C."/>
        </authorList>
    </citation>
    <scope>NUCLEOTIDE SEQUENCE</scope>
    <source>
        <strain evidence="4">IBT 29677</strain>
    </source>
</reference>
<dbReference type="InterPro" id="IPR002110">
    <property type="entry name" value="Ankyrin_rpt"/>
</dbReference>
<name>A0A9X0BCB0_9EURO</name>
<dbReference type="InterPro" id="IPR036770">
    <property type="entry name" value="Ankyrin_rpt-contain_sf"/>
</dbReference>
<dbReference type="RefSeq" id="XP_056491788.1">
    <property type="nucleotide sequence ID" value="XM_056629054.1"/>
</dbReference>
<dbReference type="EMBL" id="JAPZBU010000005">
    <property type="protein sequence ID" value="KAJ5404546.1"/>
    <property type="molecule type" value="Genomic_DNA"/>
</dbReference>
<dbReference type="AlphaFoldDB" id="A0A9X0BCB0"/>
<dbReference type="Pfam" id="PF13637">
    <property type="entry name" value="Ank_4"/>
    <property type="match status" value="1"/>
</dbReference>
<evidence type="ECO:0000256" key="1">
    <source>
        <dbReference type="ARBA" id="ARBA00022737"/>
    </source>
</evidence>
<dbReference type="Gene3D" id="1.25.40.20">
    <property type="entry name" value="Ankyrin repeat-containing domain"/>
    <property type="match status" value="2"/>
</dbReference>
<dbReference type="PANTHER" id="PTHR24171">
    <property type="entry name" value="ANKYRIN REPEAT DOMAIN-CONTAINING PROTEIN 39-RELATED"/>
    <property type="match status" value="1"/>
</dbReference>